<dbReference type="Proteomes" id="UP001159363">
    <property type="component" value="Chromosome 3"/>
</dbReference>
<protein>
    <submittedName>
        <fullName evidence="1">Uncharacterized protein</fullName>
    </submittedName>
</protein>
<evidence type="ECO:0000313" key="1">
    <source>
        <dbReference type="EMBL" id="KAJ8888412.1"/>
    </source>
</evidence>
<dbReference type="EMBL" id="JARBHB010000003">
    <property type="protein sequence ID" value="KAJ8888412.1"/>
    <property type="molecule type" value="Genomic_DNA"/>
</dbReference>
<name>A0ABQ9HVX5_9NEOP</name>
<sequence length="460" mass="49745">MIDACSCKAVGTDAAPDPGRLSDVGSHWAHFLVIASLSSLQRDSRSEEPSGQVWAGLAQLYKPRCASVWRVWSLDVVNGMTQPLTRNHTDVNGVEFPLMRPHRFADWLREALALIVGSSEMLLAICRNARSRWGSRCRRSFRAERADLSRVAGPAEVRGHDVGPGLACAASCPGRCGHLAFSRPIAGESDTPRSWSRVLASGEKAVGDEGEISTRRPTRVIQGHGVKVNMKGPEASLLLSWLGVTNPPPEEPALSSALLGDTLFEFLSTRKNDYPGAKSQRTVGLFAGDYAPCALPVQSTECVSATEARPPGGSFDVVRSRGRIVSTRRGCSLHDTYAMTMNPVVNIVVRPLTSHQDEPGSIPGVAEPRIFACGNRAGRSRWSARFLGDLPFPPPLHSGATPSSLRFTLIGYQDLDVKSTYTLISYNIFIMKLILFFVSATHLEDRFGDASGGSTGNFAD</sequence>
<organism evidence="1 2">
    <name type="scientific">Dryococelus australis</name>
    <dbReference type="NCBI Taxonomy" id="614101"/>
    <lineage>
        <taxon>Eukaryota</taxon>
        <taxon>Metazoa</taxon>
        <taxon>Ecdysozoa</taxon>
        <taxon>Arthropoda</taxon>
        <taxon>Hexapoda</taxon>
        <taxon>Insecta</taxon>
        <taxon>Pterygota</taxon>
        <taxon>Neoptera</taxon>
        <taxon>Polyneoptera</taxon>
        <taxon>Phasmatodea</taxon>
        <taxon>Verophasmatodea</taxon>
        <taxon>Anareolatae</taxon>
        <taxon>Phasmatidae</taxon>
        <taxon>Eurycanthinae</taxon>
        <taxon>Dryococelus</taxon>
    </lineage>
</organism>
<reference evidence="1 2" key="1">
    <citation type="submission" date="2023-02" db="EMBL/GenBank/DDBJ databases">
        <title>LHISI_Scaffold_Assembly.</title>
        <authorList>
            <person name="Stuart O.P."/>
            <person name="Cleave R."/>
            <person name="Magrath M.J.L."/>
            <person name="Mikheyev A.S."/>
        </authorList>
    </citation>
    <scope>NUCLEOTIDE SEQUENCE [LARGE SCALE GENOMIC DNA]</scope>
    <source>
        <strain evidence="1">Daus_M_001</strain>
        <tissue evidence="1">Leg muscle</tissue>
    </source>
</reference>
<gene>
    <name evidence="1" type="ORF">PR048_007902</name>
</gene>
<comment type="caution">
    <text evidence="1">The sequence shown here is derived from an EMBL/GenBank/DDBJ whole genome shotgun (WGS) entry which is preliminary data.</text>
</comment>
<accession>A0ABQ9HVX5</accession>
<evidence type="ECO:0000313" key="2">
    <source>
        <dbReference type="Proteomes" id="UP001159363"/>
    </source>
</evidence>
<proteinExistence type="predicted"/>
<keyword evidence="2" id="KW-1185">Reference proteome</keyword>